<keyword evidence="4" id="KW-0067">ATP-binding</keyword>
<evidence type="ECO:0000313" key="7">
    <source>
        <dbReference type="Proteomes" id="UP000007517"/>
    </source>
</evidence>
<dbReference type="SUPFAM" id="SSF52540">
    <property type="entry name" value="P-loop containing nucleoside triphosphate hydrolases"/>
    <property type="match status" value="2"/>
</dbReference>
<feature type="domain" description="ABC transporter" evidence="5">
    <location>
        <begin position="13"/>
        <end position="245"/>
    </location>
</feature>
<dbReference type="CDD" id="cd03215">
    <property type="entry name" value="ABC_Carb_Monos_II"/>
    <property type="match status" value="1"/>
</dbReference>
<reference evidence="6 7" key="1">
    <citation type="journal article" date="2012" name="J. Bacteriol.">
        <title>Genome Sequence of Blastococcus saxobsidens DD2, a Stone-Inhabiting Bacterium.</title>
        <authorList>
            <person name="Chouaia B."/>
            <person name="Crotti E."/>
            <person name="Brusetti L."/>
            <person name="Daffonchio D."/>
            <person name="Essoussi I."/>
            <person name="Nouioui I."/>
            <person name="Sbissi I."/>
            <person name="Ghodhbane-Gtari F."/>
            <person name="Gtari M."/>
            <person name="Vacherie B."/>
            <person name="Barbe V."/>
            <person name="Medigue C."/>
            <person name="Gury J."/>
            <person name="Pujic P."/>
            <person name="Normand P."/>
        </authorList>
    </citation>
    <scope>NUCLEOTIDE SEQUENCE [LARGE SCALE GENOMIC DNA]</scope>
    <source>
        <strain evidence="6 7">DD2</strain>
    </source>
</reference>
<evidence type="ECO:0000256" key="4">
    <source>
        <dbReference type="ARBA" id="ARBA00022840"/>
    </source>
</evidence>
<dbReference type="EMBL" id="FO117623">
    <property type="protein sequence ID" value="CCG05376.1"/>
    <property type="molecule type" value="Genomic_DNA"/>
</dbReference>
<dbReference type="KEGG" id="bsd:BLASA_4573"/>
<dbReference type="PANTHER" id="PTHR43790">
    <property type="entry name" value="CARBOHYDRATE TRANSPORT ATP-BINDING PROTEIN MG119-RELATED"/>
    <property type="match status" value="1"/>
</dbReference>
<dbReference type="InterPro" id="IPR003439">
    <property type="entry name" value="ABC_transporter-like_ATP-bd"/>
</dbReference>
<evidence type="ECO:0000256" key="1">
    <source>
        <dbReference type="ARBA" id="ARBA00022448"/>
    </source>
</evidence>
<sequence length="514" mass="53670">MTAAVASPAAPPLLVRGVGKQFGATHALRDVTFEVRRGEVHALLGHNGCGKSTLVKIISGFQAADSGSITMGGLDGAGARVGIVHQDLGLCRSATVVENCGMGSFQRRLGMINWKQERRVVAEILTSLGADFGLDDIVADLSPADKAITAIARALKASGGVEGLDLLVLDEATAALRGPDAEKVLSAARAVAAHGGGVLLVTHHMSEVLADADRATVLASGRVVDTVDVAGVTEDDLLRLIGGGKVPPKVGPSGRQASIGDEVLTVRSLTGAAVHDLDFAVRPGEIVGLTGAAGAGHDEVPYLLCGVTKRSVGSIGVAGEPYTGRSVREAQQSGLGVLPADRLRQGIVPRASVRENLSPASRASHRTGGVLRVQREKAWARDICADYAVMPPDPELPMSALSGGNQQKVLFARVLEHDPRVLVLHEPTQGVDENTRRALLRRVRDLVDEGLGVLYVSSDAEEVAECADRVLVMRRGALVGELPAGLDHIDEIYAACYAAGDRNAAAPTREENDR</sequence>
<dbReference type="PROSITE" id="PS00211">
    <property type="entry name" value="ABC_TRANSPORTER_1"/>
    <property type="match status" value="1"/>
</dbReference>
<reference evidence="7" key="2">
    <citation type="submission" date="2012-02" db="EMBL/GenBank/DDBJ databases">
        <title>Complete genome sequence of Blastococcus saxobsidens strain DD2.</title>
        <authorList>
            <person name="Genoscope."/>
        </authorList>
    </citation>
    <scope>NUCLEOTIDE SEQUENCE [LARGE SCALE GENOMIC DNA]</scope>
    <source>
        <strain evidence="7">DD2</strain>
    </source>
</reference>
<gene>
    <name evidence="6" type="ordered locus">BLASA_4573</name>
</gene>
<dbReference type="eggNOG" id="COG1129">
    <property type="taxonomic scope" value="Bacteria"/>
</dbReference>
<dbReference type="RefSeq" id="WP_014378243.1">
    <property type="nucleotide sequence ID" value="NC_016943.1"/>
</dbReference>
<keyword evidence="3" id="KW-0547">Nucleotide-binding</keyword>
<keyword evidence="1" id="KW-0813">Transport</keyword>
<dbReference type="OrthoDB" id="7757085at2"/>
<dbReference type="InterPro" id="IPR003593">
    <property type="entry name" value="AAA+_ATPase"/>
</dbReference>
<dbReference type="PROSITE" id="PS50893">
    <property type="entry name" value="ABC_TRANSPORTER_2"/>
    <property type="match status" value="2"/>
</dbReference>
<evidence type="ECO:0000259" key="5">
    <source>
        <dbReference type="PROSITE" id="PS50893"/>
    </source>
</evidence>
<evidence type="ECO:0000256" key="3">
    <source>
        <dbReference type="ARBA" id="ARBA00022741"/>
    </source>
</evidence>
<protein>
    <submittedName>
        <fullName evidence="6">Sugar ABC transporter</fullName>
    </submittedName>
</protein>
<dbReference type="InterPro" id="IPR017871">
    <property type="entry name" value="ABC_transporter-like_CS"/>
</dbReference>
<dbReference type="InterPro" id="IPR050107">
    <property type="entry name" value="ABC_carbohydrate_import_ATPase"/>
</dbReference>
<dbReference type="Pfam" id="PF00005">
    <property type="entry name" value="ABC_tran"/>
    <property type="match status" value="2"/>
</dbReference>
<dbReference type="GO" id="GO:0016887">
    <property type="term" value="F:ATP hydrolysis activity"/>
    <property type="evidence" value="ECO:0007669"/>
    <property type="project" value="InterPro"/>
</dbReference>
<proteinExistence type="predicted"/>
<dbReference type="Gene3D" id="3.40.50.300">
    <property type="entry name" value="P-loop containing nucleotide triphosphate hydrolases"/>
    <property type="match status" value="2"/>
</dbReference>
<dbReference type="HOGENOM" id="CLU_000604_92_3_11"/>
<keyword evidence="7" id="KW-1185">Reference proteome</keyword>
<dbReference type="GO" id="GO:0005524">
    <property type="term" value="F:ATP binding"/>
    <property type="evidence" value="ECO:0007669"/>
    <property type="project" value="UniProtKB-KW"/>
</dbReference>
<keyword evidence="2" id="KW-0677">Repeat</keyword>
<evidence type="ECO:0000256" key="2">
    <source>
        <dbReference type="ARBA" id="ARBA00022737"/>
    </source>
</evidence>
<dbReference type="InterPro" id="IPR027417">
    <property type="entry name" value="P-loop_NTPase"/>
</dbReference>
<feature type="domain" description="ABC transporter" evidence="5">
    <location>
        <begin position="259"/>
        <end position="498"/>
    </location>
</feature>
<dbReference type="STRING" id="1146883.BLASA_4573"/>
<evidence type="ECO:0000313" key="6">
    <source>
        <dbReference type="EMBL" id="CCG05376.1"/>
    </source>
</evidence>
<organism evidence="6 7">
    <name type="scientific">Blastococcus saxobsidens (strain DD2)</name>
    <dbReference type="NCBI Taxonomy" id="1146883"/>
    <lineage>
        <taxon>Bacteria</taxon>
        <taxon>Bacillati</taxon>
        <taxon>Actinomycetota</taxon>
        <taxon>Actinomycetes</taxon>
        <taxon>Geodermatophilales</taxon>
        <taxon>Geodermatophilaceae</taxon>
        <taxon>Blastococcus</taxon>
    </lineage>
</organism>
<accession>H6RQK8</accession>
<dbReference type="Proteomes" id="UP000007517">
    <property type="component" value="Chromosome"/>
</dbReference>
<dbReference type="PANTHER" id="PTHR43790:SF9">
    <property type="entry name" value="GALACTOFURANOSE TRANSPORTER ATP-BINDING PROTEIN YTFR"/>
    <property type="match status" value="1"/>
</dbReference>
<name>H6RQK8_BLASD</name>
<dbReference type="SMART" id="SM00382">
    <property type="entry name" value="AAA"/>
    <property type="match status" value="2"/>
</dbReference>
<dbReference type="AlphaFoldDB" id="H6RQK8"/>